<dbReference type="RefSeq" id="WP_207704476.1">
    <property type="nucleotide sequence ID" value="NZ_JAFREL020000003.1"/>
</dbReference>
<keyword evidence="4" id="KW-1185">Reference proteome</keyword>
<keyword evidence="1" id="KW-0046">Antibiotic resistance</keyword>
<comment type="caution">
    <text evidence="3">The sequence shown here is derived from an EMBL/GenBank/DDBJ whole genome shotgun (WGS) entry which is preliminary data.</text>
</comment>
<dbReference type="SUPFAM" id="SSF55729">
    <property type="entry name" value="Acyl-CoA N-acyltransferases (Nat)"/>
    <property type="match status" value="1"/>
</dbReference>
<evidence type="ECO:0000313" key="3">
    <source>
        <dbReference type="EMBL" id="MEO1771920.1"/>
    </source>
</evidence>
<dbReference type="PANTHER" id="PTHR31438">
    <property type="entry name" value="LYSINE N-ACYLTRANSFERASE C17G9.06C-RELATED"/>
    <property type="match status" value="1"/>
</dbReference>
<proteinExistence type="predicted"/>
<dbReference type="InterPro" id="IPR000182">
    <property type="entry name" value="GNAT_dom"/>
</dbReference>
<gene>
    <name evidence="3" type="ORF">JZO67_003902</name>
</gene>
<accession>A0ABV0EVI0</accession>
<reference evidence="3 4" key="2">
    <citation type="submission" date="2024-02" db="EMBL/GenBank/DDBJ databases">
        <title>The Genome Sequence of Enterococcus sp. DIV0159.</title>
        <authorList>
            <person name="Earl A."/>
            <person name="Manson A."/>
            <person name="Gilmore M."/>
            <person name="Sanders J."/>
            <person name="Shea T."/>
            <person name="Howe W."/>
            <person name="Livny J."/>
            <person name="Cuomo C."/>
            <person name="Neafsey D."/>
            <person name="Birren B."/>
        </authorList>
    </citation>
    <scope>NUCLEOTIDE SEQUENCE [LARGE SCALE GENOMIC DNA]</scope>
    <source>
        <strain evidence="3 4">665A</strain>
    </source>
</reference>
<dbReference type="Pfam" id="PF13523">
    <property type="entry name" value="Acetyltransf_8"/>
    <property type="match status" value="1"/>
</dbReference>
<protein>
    <recommendedName>
        <fullName evidence="2">N-acetyltransferase domain-containing protein</fullName>
    </recommendedName>
</protein>
<dbReference type="PANTHER" id="PTHR31438:SF1">
    <property type="entry name" value="LYSINE N-ACYLTRANSFERASE C17G9.06C-RELATED"/>
    <property type="match status" value="1"/>
</dbReference>
<sequence>MELRLLEDSDLSLVEGWLNAEHVRRWYEIPDMGITIDDWLAEINQRHDAFTWLTYLIVSWQGQPIGLCQYYKCSDSDEDFGTLPLKGTYGIDYLIGEDSFVGKGLGKRMIGLLVEQIFRFTDAERVTADIDPENKASEKALLACGFILWDSNRSRYVKQKN</sequence>
<dbReference type="Proteomes" id="UP000664357">
    <property type="component" value="Unassembled WGS sequence"/>
</dbReference>
<evidence type="ECO:0000259" key="2">
    <source>
        <dbReference type="PROSITE" id="PS51186"/>
    </source>
</evidence>
<organism evidence="3 4">
    <name type="scientific">Candidatus Enterococcus ferrettii</name>
    <dbReference type="NCBI Taxonomy" id="2815324"/>
    <lineage>
        <taxon>Bacteria</taxon>
        <taxon>Bacillati</taxon>
        <taxon>Bacillota</taxon>
        <taxon>Bacilli</taxon>
        <taxon>Lactobacillales</taxon>
        <taxon>Enterococcaceae</taxon>
        <taxon>Enterococcus</taxon>
    </lineage>
</organism>
<reference evidence="3 4" key="1">
    <citation type="submission" date="2021-03" db="EMBL/GenBank/DDBJ databases">
        <authorList>
            <person name="Gilmore M.S."/>
            <person name="Schwartzman J."/>
            <person name="Van Tyne D."/>
            <person name="Martin M."/>
            <person name="Earl A.M."/>
            <person name="Manson A.L."/>
            <person name="Straub T."/>
            <person name="Salamzade R."/>
            <person name="Saavedra J."/>
            <person name="Lebreton F."/>
            <person name="Prichula J."/>
            <person name="Schaufler K."/>
            <person name="Gaca A."/>
            <person name="Sgardioli B."/>
            <person name="Wagenaar J."/>
            <person name="Strong T."/>
        </authorList>
    </citation>
    <scope>NUCLEOTIDE SEQUENCE [LARGE SCALE GENOMIC DNA]</scope>
    <source>
        <strain evidence="3 4">665A</strain>
    </source>
</reference>
<dbReference type="Gene3D" id="3.40.630.30">
    <property type="match status" value="1"/>
</dbReference>
<evidence type="ECO:0000313" key="4">
    <source>
        <dbReference type="Proteomes" id="UP000664357"/>
    </source>
</evidence>
<feature type="domain" description="N-acetyltransferase" evidence="2">
    <location>
        <begin position="1"/>
        <end position="161"/>
    </location>
</feature>
<dbReference type="InterPro" id="IPR016181">
    <property type="entry name" value="Acyl_CoA_acyltransferase"/>
</dbReference>
<dbReference type="PROSITE" id="PS51186">
    <property type="entry name" value="GNAT"/>
    <property type="match status" value="1"/>
</dbReference>
<dbReference type="EMBL" id="JAFREL020000003">
    <property type="protein sequence ID" value="MEO1771920.1"/>
    <property type="molecule type" value="Genomic_DNA"/>
</dbReference>
<evidence type="ECO:0000256" key="1">
    <source>
        <dbReference type="ARBA" id="ARBA00023251"/>
    </source>
</evidence>
<name>A0ABV0EVI0_9ENTE</name>